<feature type="transmembrane region" description="Helical" evidence="1">
    <location>
        <begin position="45"/>
        <end position="65"/>
    </location>
</feature>
<evidence type="ECO:0000313" key="3">
    <source>
        <dbReference type="EMBL" id="EFQ23705.1"/>
    </source>
</evidence>
<dbReference type="STRING" id="584708.Apau_1281"/>
<dbReference type="NCBIfam" id="NF040589">
    <property type="entry name" value="Synergist-CPBP"/>
    <property type="match status" value="1"/>
</dbReference>
<proteinExistence type="predicted"/>
<keyword evidence="1" id="KW-1133">Transmembrane helix</keyword>
<organism evidence="3 4">
    <name type="scientific">Aminomonas paucivorans DSM 12260</name>
    <dbReference type="NCBI Taxonomy" id="584708"/>
    <lineage>
        <taxon>Bacteria</taxon>
        <taxon>Thermotogati</taxon>
        <taxon>Synergistota</taxon>
        <taxon>Synergistia</taxon>
        <taxon>Synergistales</taxon>
        <taxon>Synergistaceae</taxon>
        <taxon>Aminomonas</taxon>
    </lineage>
</organism>
<dbReference type="AlphaFoldDB" id="E3CYS7"/>
<keyword evidence="1" id="KW-0812">Transmembrane</keyword>
<evidence type="ECO:0000313" key="4">
    <source>
        <dbReference type="Proteomes" id="UP000005096"/>
    </source>
</evidence>
<dbReference type="InterPro" id="IPR003675">
    <property type="entry name" value="Rce1/LyrA-like_dom"/>
</dbReference>
<reference evidence="3 4" key="1">
    <citation type="journal article" date="2010" name="Stand. Genomic Sci.">
        <title>Non-contiguous finished genome sequence of Aminomonas paucivorans type strain (GLU-3).</title>
        <authorList>
            <person name="Pitluck S."/>
            <person name="Yasawong M."/>
            <person name="Held B."/>
            <person name="Lapidus A."/>
            <person name="Nolan M."/>
            <person name="Copeland A."/>
            <person name="Lucas S."/>
            <person name="Del Rio T.G."/>
            <person name="Tice H."/>
            <person name="Cheng J.F."/>
            <person name="Chertkov O."/>
            <person name="Goodwin L."/>
            <person name="Tapia R."/>
            <person name="Han C."/>
            <person name="Liolios K."/>
            <person name="Ivanova N."/>
            <person name="Mavromatis K."/>
            <person name="Ovchinnikova G."/>
            <person name="Pati A."/>
            <person name="Chen A."/>
            <person name="Palaniappan K."/>
            <person name="Land M."/>
            <person name="Hauser L."/>
            <person name="Chang Y.J."/>
            <person name="Jeffries C.D."/>
            <person name="Pukall R."/>
            <person name="Spring S."/>
            <person name="Rohde M."/>
            <person name="Sikorski J."/>
            <person name="Goker M."/>
            <person name="Woyke T."/>
            <person name="Bristow J."/>
            <person name="Eisen J.A."/>
            <person name="Markowitz V."/>
            <person name="Hugenholtz P."/>
            <person name="Kyrpides N.C."/>
            <person name="Klenk H.P."/>
        </authorList>
    </citation>
    <scope>NUCLEOTIDE SEQUENCE [LARGE SCALE GENOMIC DNA]</scope>
    <source>
        <strain evidence="3 4">DSM 12260</strain>
    </source>
</reference>
<gene>
    <name evidence="3" type="ORF">Apau_1281</name>
</gene>
<dbReference type="EMBL" id="CM001022">
    <property type="protein sequence ID" value="EFQ23705.1"/>
    <property type="molecule type" value="Genomic_DNA"/>
</dbReference>
<dbReference type="Pfam" id="PF02517">
    <property type="entry name" value="Rce1-like"/>
    <property type="match status" value="1"/>
</dbReference>
<dbReference type="HOGENOM" id="CLU_1529463_0_0_0"/>
<dbReference type="OrthoDB" id="4232at2"/>
<evidence type="ECO:0000259" key="2">
    <source>
        <dbReference type="Pfam" id="PF02517"/>
    </source>
</evidence>
<name>E3CYS7_9BACT</name>
<dbReference type="GO" id="GO:0080120">
    <property type="term" value="P:CAAX-box protein maturation"/>
    <property type="evidence" value="ECO:0007669"/>
    <property type="project" value="UniProtKB-ARBA"/>
</dbReference>
<evidence type="ECO:0000256" key="1">
    <source>
        <dbReference type="SAM" id="Phobius"/>
    </source>
</evidence>
<dbReference type="Proteomes" id="UP000005096">
    <property type="component" value="Chromosome"/>
</dbReference>
<protein>
    <submittedName>
        <fullName evidence="3">Abortive infection protein</fullName>
    </submittedName>
</protein>
<sequence length="175" mass="19887">MENFAKIGVAALFLYGPHLWCHWRKEDPGSYGLRWTWSRGASRDLTLALLVTLIPLTFLALHWPGQTLPRHPDLGTVWRWALSGATAAIIEETFYRGWIQSLLRRRLSPLCAVALTSLVFAASHLILFPYPIFLATFFPGLVMGWLRERHGSIAPGTLYHGLGNLWAIWFFPSPF</sequence>
<keyword evidence="4" id="KW-1185">Reference proteome</keyword>
<feature type="transmembrane region" description="Helical" evidence="1">
    <location>
        <begin position="77"/>
        <end position="95"/>
    </location>
</feature>
<feature type="transmembrane region" description="Helical" evidence="1">
    <location>
        <begin position="107"/>
        <end position="133"/>
    </location>
</feature>
<accession>E3CYS7</accession>
<dbReference type="eggNOG" id="COG1266">
    <property type="taxonomic scope" value="Bacteria"/>
</dbReference>
<dbReference type="RefSeq" id="WP_006300907.1">
    <property type="nucleotide sequence ID" value="NZ_CM001022.1"/>
</dbReference>
<dbReference type="GO" id="GO:0004175">
    <property type="term" value="F:endopeptidase activity"/>
    <property type="evidence" value="ECO:0007669"/>
    <property type="project" value="UniProtKB-ARBA"/>
</dbReference>
<feature type="domain" description="CAAX prenyl protease 2/Lysostaphin resistance protein A-like" evidence="2">
    <location>
        <begin position="75"/>
        <end position="165"/>
    </location>
</feature>
<keyword evidence="1" id="KW-0472">Membrane</keyword>
<dbReference type="PaxDb" id="584708-Apau_1281"/>